<evidence type="ECO:0000259" key="1">
    <source>
        <dbReference type="Pfam" id="PF09012"/>
    </source>
</evidence>
<dbReference type="EMBL" id="LDXT01000095">
    <property type="protein sequence ID" value="KRT53706.1"/>
    <property type="molecule type" value="Genomic_DNA"/>
</dbReference>
<dbReference type="InterPro" id="IPR015102">
    <property type="entry name" value="Tscrpt_reg_HTH_FeoC"/>
</dbReference>
<evidence type="ECO:0000313" key="5">
    <source>
        <dbReference type="Proteomes" id="UP000051634"/>
    </source>
</evidence>
<dbReference type="SUPFAM" id="SSF46785">
    <property type="entry name" value="Winged helix' DNA-binding domain"/>
    <property type="match status" value="1"/>
</dbReference>
<dbReference type="Pfam" id="PF09012">
    <property type="entry name" value="FeoC"/>
    <property type="match status" value="1"/>
</dbReference>
<organism evidence="2 5">
    <name type="scientific">endosymbiont of Ridgeia piscesae</name>
    <dbReference type="NCBI Taxonomy" id="54398"/>
    <lineage>
        <taxon>Bacteria</taxon>
        <taxon>Pseudomonadati</taxon>
        <taxon>Pseudomonadota</taxon>
        <taxon>Gammaproteobacteria</taxon>
        <taxon>sulfur-oxidizing symbionts</taxon>
    </lineage>
</organism>
<dbReference type="InterPro" id="IPR036388">
    <property type="entry name" value="WH-like_DNA-bd_sf"/>
</dbReference>
<dbReference type="AlphaFoldDB" id="A0A0T5YT92"/>
<feature type="domain" description="Transcriptional regulator HTH-type FeoC" evidence="1">
    <location>
        <begin position="2"/>
        <end position="69"/>
    </location>
</feature>
<dbReference type="EMBL" id="LMXI01000611">
    <property type="protein sequence ID" value="KRT57059.1"/>
    <property type="molecule type" value="Genomic_DNA"/>
</dbReference>
<dbReference type="Proteomes" id="UP000051634">
    <property type="component" value="Unassembled WGS sequence"/>
</dbReference>
<dbReference type="Proteomes" id="UP000051276">
    <property type="component" value="Unassembled WGS sequence"/>
</dbReference>
<evidence type="ECO:0000313" key="2">
    <source>
        <dbReference type="EMBL" id="KRT53706.1"/>
    </source>
</evidence>
<accession>A0A0T5YT92</accession>
<dbReference type="InterPro" id="IPR036390">
    <property type="entry name" value="WH_DNA-bd_sf"/>
</dbReference>
<proteinExistence type="predicted"/>
<gene>
    <name evidence="2" type="ORF">Ga0074115_10137</name>
    <name evidence="3" type="ORF">Ga0076813_10832</name>
</gene>
<comment type="caution">
    <text evidence="2">The sequence shown here is derived from an EMBL/GenBank/DDBJ whole genome shotgun (WGS) entry which is preliminary data.</text>
</comment>
<sequence length="92" mass="10149">MILAEIKTYLKQRRQASLADIALHFDIEPGAARGMLEQWIRKGKVERLSAQAACGSSCSKCDPATTELYLWKDAADRPAADPIRFNPGCPSQ</sequence>
<dbReference type="Gene3D" id="1.10.10.10">
    <property type="entry name" value="Winged helix-like DNA-binding domain superfamily/Winged helix DNA-binding domain"/>
    <property type="match status" value="1"/>
</dbReference>
<name>A0A0T5YT92_9GAMM</name>
<evidence type="ECO:0000313" key="4">
    <source>
        <dbReference type="Proteomes" id="UP000051276"/>
    </source>
</evidence>
<keyword evidence="5" id="KW-1185">Reference proteome</keyword>
<dbReference type="OrthoDB" id="467062at2"/>
<dbReference type="RefSeq" id="WP_057955499.1">
    <property type="nucleotide sequence ID" value="NZ_KQ556882.1"/>
</dbReference>
<protein>
    <submittedName>
        <fullName evidence="2">FeoC like transcriptional regulator</fullName>
    </submittedName>
</protein>
<dbReference type="STRING" id="54398.Ga0074115_10137"/>
<reference evidence="4 5" key="1">
    <citation type="submission" date="2015-11" db="EMBL/GenBank/DDBJ databases">
        <title>The genome of Candidatus Endoriftia persephone in Ridgeia piscesae and population structure of the North Eastern Pacific vestimentiferan symbionts.</title>
        <authorList>
            <person name="Perez M."/>
            <person name="Juniper K.S."/>
        </authorList>
    </citation>
    <scope>NUCLEOTIDE SEQUENCE [LARGE SCALE GENOMIC DNA]</scope>
    <source>
        <strain evidence="3">Ind10</strain>
        <strain evidence="2">Ind11</strain>
    </source>
</reference>
<evidence type="ECO:0000313" key="3">
    <source>
        <dbReference type="EMBL" id="KRT57059.1"/>
    </source>
</evidence>